<accession>A0A644WTP4</accession>
<protein>
    <submittedName>
        <fullName evidence="1">Uncharacterized protein</fullName>
    </submittedName>
</protein>
<dbReference type="PANTHER" id="PTHR30469:SF15">
    <property type="entry name" value="HLYD FAMILY OF SECRETION PROTEINS"/>
    <property type="match status" value="1"/>
</dbReference>
<dbReference type="PANTHER" id="PTHR30469">
    <property type="entry name" value="MULTIDRUG RESISTANCE PROTEIN MDTA"/>
    <property type="match status" value="1"/>
</dbReference>
<dbReference type="GO" id="GO:0015562">
    <property type="term" value="F:efflux transmembrane transporter activity"/>
    <property type="evidence" value="ECO:0007669"/>
    <property type="project" value="TreeGrafter"/>
</dbReference>
<dbReference type="EMBL" id="VSSQ01001300">
    <property type="protein sequence ID" value="MPM07099.1"/>
    <property type="molecule type" value="Genomic_DNA"/>
</dbReference>
<dbReference type="AlphaFoldDB" id="A0A644WTP4"/>
<proteinExistence type="predicted"/>
<dbReference type="CDD" id="cd06850">
    <property type="entry name" value="biotinyl_domain"/>
    <property type="match status" value="1"/>
</dbReference>
<dbReference type="GO" id="GO:1990281">
    <property type="term" value="C:efflux pump complex"/>
    <property type="evidence" value="ECO:0007669"/>
    <property type="project" value="TreeGrafter"/>
</dbReference>
<gene>
    <name evidence="1" type="ORF">SDC9_53405</name>
</gene>
<evidence type="ECO:0000313" key="1">
    <source>
        <dbReference type="EMBL" id="MPM07099.1"/>
    </source>
</evidence>
<dbReference type="SUPFAM" id="SSF51230">
    <property type="entry name" value="Single hybrid motif"/>
    <property type="match status" value="1"/>
</dbReference>
<organism evidence="1">
    <name type="scientific">bioreactor metagenome</name>
    <dbReference type="NCBI Taxonomy" id="1076179"/>
    <lineage>
        <taxon>unclassified sequences</taxon>
        <taxon>metagenomes</taxon>
        <taxon>ecological metagenomes</taxon>
    </lineage>
</organism>
<comment type="caution">
    <text evidence="1">The sequence shown here is derived from an EMBL/GenBank/DDBJ whole genome shotgun (WGS) entry which is preliminary data.</text>
</comment>
<dbReference type="PROSITE" id="PS51257">
    <property type="entry name" value="PROKAR_LIPOPROTEIN"/>
    <property type="match status" value="1"/>
</dbReference>
<sequence>MKKILFILPVILFSCTQNNNNTDAPTPRTAITITHVSQGVINDSITLSAITSYLNKSSITSPIPAYVTKVLIEPGSKVQAGQTIFRLESKERNALGLDDHNTTGIIDMKASASGIITLVKQQAGDYLTEGTILCEIANQNSLVFEINVPYEYTQYAGTGKICNITLPDGKVLNAQIASPMASMNVVSQSQLYKAKANVGFLPEGLIATVSILKNASISSAQLLPRQAVQCDVSMQRYWIMRLANDSLAVKQEVEIGNGDKNNIEIVSPVLSPSERIVLDGSYAMGDSTLVKIIK</sequence>
<name>A0A644WTP4_9ZZZZ</name>
<dbReference type="Gene3D" id="2.40.420.20">
    <property type="match status" value="1"/>
</dbReference>
<reference evidence="1" key="1">
    <citation type="submission" date="2019-08" db="EMBL/GenBank/DDBJ databases">
        <authorList>
            <person name="Kucharzyk K."/>
            <person name="Murdoch R.W."/>
            <person name="Higgins S."/>
            <person name="Loffler F."/>
        </authorList>
    </citation>
    <scope>NUCLEOTIDE SEQUENCE</scope>
</reference>
<dbReference type="Gene3D" id="2.40.50.100">
    <property type="match status" value="1"/>
</dbReference>
<dbReference type="InterPro" id="IPR011053">
    <property type="entry name" value="Single_hybrid_motif"/>
</dbReference>